<reference evidence="1" key="2">
    <citation type="journal article" date="2014" name="BMC Genomics">
        <title>A genomic perspective to assessing quality of mass-reared SIT flies used in Mediterranean fruit fly (Ceratitis capitata) eradication in California.</title>
        <authorList>
            <person name="Calla B."/>
            <person name="Hall B."/>
            <person name="Hou S."/>
            <person name="Geib S.M."/>
        </authorList>
    </citation>
    <scope>NUCLEOTIDE SEQUENCE</scope>
</reference>
<dbReference type="EMBL" id="GAMC01021572">
    <property type="protein sequence ID" value="JAB84983.1"/>
    <property type="molecule type" value="mRNA"/>
</dbReference>
<organism evidence="1">
    <name type="scientific">Ceratitis capitata</name>
    <name type="common">Mediterranean fruit fly</name>
    <name type="synonym">Tephritis capitata</name>
    <dbReference type="NCBI Taxonomy" id="7213"/>
    <lineage>
        <taxon>Eukaryota</taxon>
        <taxon>Metazoa</taxon>
        <taxon>Ecdysozoa</taxon>
        <taxon>Arthropoda</taxon>
        <taxon>Hexapoda</taxon>
        <taxon>Insecta</taxon>
        <taxon>Pterygota</taxon>
        <taxon>Neoptera</taxon>
        <taxon>Endopterygota</taxon>
        <taxon>Diptera</taxon>
        <taxon>Brachycera</taxon>
        <taxon>Muscomorpha</taxon>
        <taxon>Tephritoidea</taxon>
        <taxon>Tephritidae</taxon>
        <taxon>Ceratitis</taxon>
        <taxon>Ceratitis</taxon>
    </lineage>
</organism>
<sequence length="103" mass="11733">MIKILINNLFLTWPCAIIKKYSCVYTLTLVDTHIFIYVCTDVCRHQVKVLAAHQRKIFIPIAGKNYLAKYRKELSVDRNSVGGGSIKAIKCQAFKDNTTPLDE</sequence>
<proteinExistence type="evidence at transcript level"/>
<accession>W8AJW9</accession>
<name>W8AJW9_CERCA</name>
<reference evidence="1" key="1">
    <citation type="submission" date="2013-07" db="EMBL/GenBank/DDBJ databases">
        <authorList>
            <person name="Geib S."/>
        </authorList>
    </citation>
    <scope>NUCLEOTIDE SEQUENCE</scope>
</reference>
<protein>
    <submittedName>
        <fullName evidence="1">Uncharacterized protein</fullName>
    </submittedName>
</protein>
<evidence type="ECO:0000313" key="1">
    <source>
        <dbReference type="EMBL" id="JAB84983.1"/>
    </source>
</evidence>
<dbReference type="AlphaFoldDB" id="W8AJW9"/>